<dbReference type="Proteomes" id="UP000014417">
    <property type="component" value="Unassembled WGS sequence"/>
</dbReference>
<dbReference type="RefSeq" id="WP_016456063.1">
    <property type="nucleotide sequence ID" value="NZ_KE150269.1"/>
</dbReference>
<feature type="region of interest" description="Disordered" evidence="2">
    <location>
        <begin position="29"/>
        <end position="67"/>
    </location>
</feature>
<name>S2W3J9_9ACTN</name>
<keyword evidence="3" id="KW-0732">Signal</keyword>
<dbReference type="Pfam" id="PF00188">
    <property type="entry name" value="CAP"/>
    <property type="match status" value="1"/>
</dbReference>
<feature type="compositionally biased region" description="Basic and acidic residues" evidence="2">
    <location>
        <begin position="51"/>
        <end position="63"/>
    </location>
</feature>
<feature type="domain" description="SCP" evidence="4">
    <location>
        <begin position="277"/>
        <end position="400"/>
    </location>
</feature>
<gene>
    <name evidence="5" type="ORF">HMPREF9306_01233</name>
</gene>
<keyword evidence="1" id="KW-0175">Coiled coil</keyword>
<evidence type="ECO:0000259" key="4">
    <source>
        <dbReference type="Pfam" id="PF00188"/>
    </source>
</evidence>
<feature type="signal peptide" evidence="3">
    <location>
        <begin position="1"/>
        <end position="27"/>
    </location>
</feature>
<dbReference type="InterPro" id="IPR014044">
    <property type="entry name" value="CAP_dom"/>
</dbReference>
<feature type="region of interest" description="Disordered" evidence="2">
    <location>
        <begin position="551"/>
        <end position="582"/>
    </location>
</feature>
<evidence type="ECO:0000256" key="2">
    <source>
        <dbReference type="SAM" id="MobiDB-lite"/>
    </source>
</evidence>
<dbReference type="PATRIC" id="fig|883161.3.peg.1226"/>
<proteinExistence type="predicted"/>
<dbReference type="AlphaFoldDB" id="S2W3J9"/>
<evidence type="ECO:0000256" key="3">
    <source>
        <dbReference type="SAM" id="SignalP"/>
    </source>
</evidence>
<protein>
    <recommendedName>
        <fullName evidence="4">SCP domain-containing protein</fullName>
    </recommendedName>
</protein>
<dbReference type="OrthoDB" id="68195at2"/>
<feature type="coiled-coil region" evidence="1">
    <location>
        <begin position="161"/>
        <end position="233"/>
    </location>
</feature>
<comment type="caution">
    <text evidence="5">The sequence shown here is derived from an EMBL/GenBank/DDBJ whole genome shotgun (WGS) entry which is preliminary data.</text>
</comment>
<dbReference type="EMBL" id="AGZR01000006">
    <property type="protein sequence ID" value="EPD32925.1"/>
    <property type="molecule type" value="Genomic_DNA"/>
</dbReference>
<feature type="coiled-coil region" evidence="1">
    <location>
        <begin position="469"/>
        <end position="496"/>
    </location>
</feature>
<dbReference type="PROSITE" id="PS51257">
    <property type="entry name" value="PROKAR_LIPOPROTEIN"/>
    <property type="match status" value="1"/>
</dbReference>
<evidence type="ECO:0000313" key="6">
    <source>
        <dbReference type="Proteomes" id="UP000014417"/>
    </source>
</evidence>
<reference evidence="5 6" key="1">
    <citation type="submission" date="2013-04" db="EMBL/GenBank/DDBJ databases">
        <title>The Genome Sequence of Propionimicrobium lymphophilum ACS-093-V-SCH5.</title>
        <authorList>
            <consortium name="The Broad Institute Genomics Platform"/>
            <person name="Earl A."/>
            <person name="Ward D."/>
            <person name="Feldgarden M."/>
            <person name="Gevers D."/>
            <person name="Saerens B."/>
            <person name="Vaneechoutte M."/>
            <person name="Walker B."/>
            <person name="Young S."/>
            <person name="Zeng Q."/>
            <person name="Gargeya S."/>
            <person name="Fitzgerald M."/>
            <person name="Haas B."/>
            <person name="Abouelleil A."/>
            <person name="Allen A.W."/>
            <person name="Alvarado L."/>
            <person name="Arachchi H.M."/>
            <person name="Berlin A.M."/>
            <person name="Chapman S.B."/>
            <person name="Gainer-Dewar J."/>
            <person name="Goldberg J."/>
            <person name="Griggs A."/>
            <person name="Gujja S."/>
            <person name="Hansen M."/>
            <person name="Howarth C."/>
            <person name="Imamovic A."/>
            <person name="Ireland A."/>
            <person name="Larimer J."/>
            <person name="McCowan C."/>
            <person name="Murphy C."/>
            <person name="Pearson M."/>
            <person name="Poon T.W."/>
            <person name="Priest M."/>
            <person name="Roberts A."/>
            <person name="Saif S."/>
            <person name="Shea T."/>
            <person name="Sisk P."/>
            <person name="Sykes S."/>
            <person name="Wortman J."/>
            <person name="Nusbaum C."/>
            <person name="Birren B."/>
        </authorList>
    </citation>
    <scope>NUCLEOTIDE SEQUENCE [LARGE SCALE GENOMIC DNA]</scope>
    <source>
        <strain evidence="5 6">ACS-093-V-SCH5</strain>
    </source>
</reference>
<feature type="compositionally biased region" description="Low complexity" evidence="2">
    <location>
        <begin position="35"/>
        <end position="50"/>
    </location>
</feature>
<dbReference type="Gene3D" id="3.40.33.10">
    <property type="entry name" value="CAP"/>
    <property type="match status" value="1"/>
</dbReference>
<dbReference type="SUPFAM" id="SSF55797">
    <property type="entry name" value="PR-1-like"/>
    <property type="match status" value="1"/>
</dbReference>
<feature type="compositionally biased region" description="Low complexity" evidence="2">
    <location>
        <begin position="561"/>
        <end position="572"/>
    </location>
</feature>
<accession>S2W3J9</accession>
<evidence type="ECO:0000256" key="1">
    <source>
        <dbReference type="SAM" id="Coils"/>
    </source>
</evidence>
<dbReference type="InterPro" id="IPR035940">
    <property type="entry name" value="CAP_sf"/>
</dbReference>
<keyword evidence="6" id="KW-1185">Reference proteome</keyword>
<evidence type="ECO:0000313" key="5">
    <source>
        <dbReference type="EMBL" id="EPD32925.1"/>
    </source>
</evidence>
<feature type="chain" id="PRO_5039470286" description="SCP domain-containing protein" evidence="3">
    <location>
        <begin position="28"/>
        <end position="610"/>
    </location>
</feature>
<organism evidence="5 6">
    <name type="scientific">Propionimicrobium lymphophilum ACS-093-V-SCH5</name>
    <dbReference type="NCBI Taxonomy" id="883161"/>
    <lineage>
        <taxon>Bacteria</taxon>
        <taxon>Bacillati</taxon>
        <taxon>Actinomycetota</taxon>
        <taxon>Actinomycetes</taxon>
        <taxon>Propionibacteriales</taxon>
        <taxon>Propionibacteriaceae</taxon>
        <taxon>Propionimicrobium</taxon>
    </lineage>
</organism>
<dbReference type="HOGENOM" id="CLU_447494_0_0_11"/>
<sequence length="610" mass="63227">MSIKTFKKVTAVSVPALLAVAIIGGCAASNSSNEAQPTKSPSASASASKTPKAESKAPVEKSKAPGFGEIVESSDSSMTVSLPGGGQATVRVPDSYVQVQARAPMTVPTIWHNYTTNSTNAGNTVNTGGSAAPSIPNKPAPKPETKLEKLLAKRTEALDAWNKAKNELNAAKDAKAAAEDAVAKAQQAIADAKANEAKAAKAADALAKAKDGLKAAKDAAAAAHSKVADAQARLSDAVANASKADQAVADSMKQGDFDWAKLSKSETETLVAAIVQENINAYRAQAGLPPLPVTVELNQSAYNWSKHMSDTKNQRSKDNWLVHADLGNAEQVLCDQPMVDGCWGVNENIAYRSYRGTPRDMAVGLFNMWKNSPGHNANMLSNTKNHAAIGVFIDSNGTYWATSRSYSFEDQKPGAYMPDNAGLIGESTTAGAEAYSGDRKSQASDIKVFHADKKAEQVASTGKEPGDSTEAAKAAAKAAHEKVDEAKAEVAAAEADAGVADSNVNAAKAKVDEAQAEVNQLPDPATGQANLDAAKAEVEAASAKVETAEANEQAAHKAYDAADAAYQAEANPAPAPAPTKPGNKVVEVEVTQEGPDGFDNDASAIVEFGN</sequence>
<dbReference type="STRING" id="883161.HMPREF9306_01233"/>
<dbReference type="CDD" id="cd05379">
    <property type="entry name" value="CAP_bacterial"/>
    <property type="match status" value="1"/>
</dbReference>